<organism evidence="9 10">
    <name type="scientific">Frankia canadensis</name>
    <dbReference type="NCBI Taxonomy" id="1836972"/>
    <lineage>
        <taxon>Bacteria</taxon>
        <taxon>Bacillati</taxon>
        <taxon>Actinomycetota</taxon>
        <taxon>Actinomycetes</taxon>
        <taxon>Frankiales</taxon>
        <taxon>Frankiaceae</taxon>
        <taxon>Frankia</taxon>
    </lineage>
</organism>
<feature type="transmembrane region" description="Helical" evidence="7">
    <location>
        <begin position="190"/>
        <end position="213"/>
    </location>
</feature>
<comment type="subcellular location">
    <subcellularLocation>
        <location evidence="7">Cell membrane</location>
        <topology evidence="7">Multi-pass membrane protein</topology>
    </subcellularLocation>
    <subcellularLocation>
        <location evidence="1">Membrane</location>
        <topology evidence="1">Multi-pass membrane protein</topology>
    </subcellularLocation>
</comment>
<dbReference type="GO" id="GO:0043953">
    <property type="term" value="P:protein transport by the Tat complex"/>
    <property type="evidence" value="ECO:0007669"/>
    <property type="project" value="UniProtKB-UniRule"/>
</dbReference>
<feature type="transmembrane region" description="Helical" evidence="7">
    <location>
        <begin position="225"/>
        <end position="241"/>
    </location>
</feature>
<keyword evidence="4 7" id="KW-1133">Transmembrane helix</keyword>
<evidence type="ECO:0000256" key="4">
    <source>
        <dbReference type="ARBA" id="ARBA00022989"/>
    </source>
</evidence>
<evidence type="ECO:0000256" key="5">
    <source>
        <dbReference type="ARBA" id="ARBA00023010"/>
    </source>
</evidence>
<evidence type="ECO:0000313" key="9">
    <source>
        <dbReference type="EMBL" id="SNQ48666.1"/>
    </source>
</evidence>
<proteinExistence type="inferred from homology"/>
<dbReference type="AlphaFoldDB" id="A0A2I2KSQ4"/>
<evidence type="ECO:0000256" key="8">
    <source>
        <dbReference type="SAM" id="MobiDB-lite"/>
    </source>
</evidence>
<keyword evidence="2 7" id="KW-0812">Transmembrane</keyword>
<dbReference type="Pfam" id="PF00902">
    <property type="entry name" value="TatC"/>
    <property type="match status" value="1"/>
</dbReference>
<keyword evidence="6 7" id="KW-0472">Membrane</keyword>
<dbReference type="NCBIfam" id="TIGR00945">
    <property type="entry name" value="tatC"/>
    <property type="match status" value="1"/>
</dbReference>
<feature type="transmembrane region" description="Helical" evidence="7">
    <location>
        <begin position="247"/>
        <end position="266"/>
    </location>
</feature>
<dbReference type="GO" id="GO:0065002">
    <property type="term" value="P:intracellular protein transmembrane transport"/>
    <property type="evidence" value="ECO:0007669"/>
    <property type="project" value="TreeGrafter"/>
</dbReference>
<keyword evidence="5 7" id="KW-0811">Translocation</keyword>
<protein>
    <recommendedName>
        <fullName evidence="7">Sec-independent protein translocase protein TatC</fullName>
    </recommendedName>
</protein>
<evidence type="ECO:0000256" key="3">
    <source>
        <dbReference type="ARBA" id="ARBA00022927"/>
    </source>
</evidence>
<dbReference type="PANTHER" id="PTHR30371:SF0">
    <property type="entry name" value="SEC-INDEPENDENT PROTEIN TRANSLOCASE PROTEIN TATC, CHLOROPLASTIC-RELATED"/>
    <property type="match status" value="1"/>
</dbReference>
<feature type="transmembrane region" description="Helical" evidence="7">
    <location>
        <begin position="40"/>
        <end position="62"/>
    </location>
</feature>
<accession>A0A2I2KSQ4</accession>
<dbReference type="OrthoDB" id="9777044at2"/>
<dbReference type="GO" id="GO:0033281">
    <property type="term" value="C:TAT protein transport complex"/>
    <property type="evidence" value="ECO:0007669"/>
    <property type="project" value="UniProtKB-UniRule"/>
</dbReference>
<feature type="region of interest" description="Disordered" evidence="8">
    <location>
        <begin position="294"/>
        <end position="340"/>
    </location>
</feature>
<dbReference type="PANTHER" id="PTHR30371">
    <property type="entry name" value="SEC-INDEPENDENT PROTEIN TRANSLOCASE PROTEIN TATC"/>
    <property type="match status" value="1"/>
</dbReference>
<feature type="compositionally biased region" description="Gly residues" evidence="8">
    <location>
        <begin position="323"/>
        <end position="334"/>
    </location>
</feature>
<dbReference type="EMBL" id="FZMO01000188">
    <property type="protein sequence ID" value="SNQ48666.1"/>
    <property type="molecule type" value="Genomic_DNA"/>
</dbReference>
<feature type="transmembrane region" description="Helical" evidence="7">
    <location>
        <begin position="101"/>
        <end position="120"/>
    </location>
</feature>
<sequence>MPGIPTPRRLLASVNNRRTRTVEDSRMPLTEHLRELRNRIAISLVGFAIAAVVCFIFEPHIFDWLKAPYCDLPADKRFSPDGTASANCTLYFFGILDAFTIRLKISMIAAAVVSSPIWLYQLWSFITPGLHRHERRWSLTFVAISLVLFATGAVFAYLTLSTGLGLLLGFGGHGLVSVLDGNRYLSYVQAMLLIFGLSFEVPLLVAMLNLAGVVTTAKLRSWRRAEIFLVFVFAAIITPSQDPFTMLALGLPMCLLYEVALIIGWLNDRRRSRRGDTSPYADLADDEASPLDFDEAHRPRFAEPAPAPAATGDGAGTSSPVGAGTGPAPGGGDPLHGDIT</sequence>
<dbReference type="GO" id="GO:0009977">
    <property type="term" value="F:proton motive force dependent protein transmembrane transporter activity"/>
    <property type="evidence" value="ECO:0007669"/>
    <property type="project" value="TreeGrafter"/>
</dbReference>
<name>A0A2I2KSQ4_9ACTN</name>
<dbReference type="Proteomes" id="UP000234331">
    <property type="component" value="Unassembled WGS sequence"/>
</dbReference>
<evidence type="ECO:0000256" key="6">
    <source>
        <dbReference type="ARBA" id="ARBA00023136"/>
    </source>
</evidence>
<keyword evidence="7" id="KW-1003">Cell membrane</keyword>
<comment type="subunit">
    <text evidence="7">The Tat system comprises two distinct complexes: a TatABC complex, containing multiple copies of TatA, TatB and TatC subunits, and a separate TatA complex, containing only TatA subunits. Substrates initially bind to the TatABC complex, which probably triggers association of the separate TatA complex to form the active translocon.</text>
</comment>
<evidence type="ECO:0000256" key="7">
    <source>
        <dbReference type="HAMAP-Rule" id="MF_00902"/>
    </source>
</evidence>
<reference evidence="9 10" key="1">
    <citation type="submission" date="2017-06" db="EMBL/GenBank/DDBJ databases">
        <authorList>
            <person name="Kim H.J."/>
            <person name="Triplett B.A."/>
        </authorList>
    </citation>
    <scope>NUCLEOTIDE SEQUENCE [LARGE SCALE GENOMIC DNA]</scope>
    <source>
        <strain evidence="9">FRACA_ARgP5</strain>
    </source>
</reference>
<keyword evidence="10" id="KW-1185">Reference proteome</keyword>
<dbReference type="InterPro" id="IPR002033">
    <property type="entry name" value="TatC"/>
</dbReference>
<dbReference type="HAMAP" id="MF_00902">
    <property type="entry name" value="TatC"/>
    <property type="match status" value="1"/>
</dbReference>
<comment type="function">
    <text evidence="7">Part of the twin-arginine translocation (Tat) system that transports large folded proteins containing a characteristic twin-arginine motif in their signal peptide across membranes. Together with TatB, TatC is part of a receptor directly interacting with Tat signal peptides.</text>
</comment>
<keyword evidence="7" id="KW-0813">Transport</keyword>
<evidence type="ECO:0000256" key="1">
    <source>
        <dbReference type="ARBA" id="ARBA00004141"/>
    </source>
</evidence>
<feature type="transmembrane region" description="Helical" evidence="7">
    <location>
        <begin position="141"/>
        <end position="170"/>
    </location>
</feature>
<evidence type="ECO:0000256" key="2">
    <source>
        <dbReference type="ARBA" id="ARBA00022692"/>
    </source>
</evidence>
<dbReference type="PRINTS" id="PR01840">
    <property type="entry name" value="TATCFAMILY"/>
</dbReference>
<gene>
    <name evidence="7 9" type="primary">tatC</name>
    <name evidence="9" type="ORF">FRACA_2680002</name>
</gene>
<dbReference type="RefSeq" id="WP_101832302.1">
    <property type="nucleotide sequence ID" value="NZ_FZMO01000188.1"/>
</dbReference>
<evidence type="ECO:0000313" key="10">
    <source>
        <dbReference type="Proteomes" id="UP000234331"/>
    </source>
</evidence>
<keyword evidence="3 7" id="KW-0653">Protein transport</keyword>
<comment type="similarity">
    <text evidence="7">Belongs to the TatC family.</text>
</comment>